<keyword evidence="2" id="KW-0560">Oxidoreductase</keyword>
<dbReference type="PANTHER" id="PTHR10578:SF143">
    <property type="entry name" value="FMN-DEPENDENT ALPHA-HYDROXY ACID DEHYDROGENASE PB1A11.03"/>
    <property type="match status" value="1"/>
</dbReference>
<dbReference type="InterPro" id="IPR000262">
    <property type="entry name" value="FMN-dep_DH"/>
</dbReference>
<dbReference type="InterPro" id="IPR012133">
    <property type="entry name" value="Alpha-hydoxy_acid_DH_FMN"/>
</dbReference>
<organism evidence="5 6">
    <name type="scientific">Agromyces neolithicus</name>
    <dbReference type="NCBI Taxonomy" id="269420"/>
    <lineage>
        <taxon>Bacteria</taxon>
        <taxon>Bacillati</taxon>
        <taxon>Actinomycetota</taxon>
        <taxon>Actinomycetes</taxon>
        <taxon>Micrococcales</taxon>
        <taxon>Microbacteriaceae</taxon>
        <taxon>Agromyces</taxon>
    </lineage>
</organism>
<dbReference type="InterPro" id="IPR008259">
    <property type="entry name" value="FMN_hydac_DH_AS"/>
</dbReference>
<sequence length="434" mass="45736">MADDDNRGYGRATQSEVYRAGLSGTRPAVPVDVVALERAARKAVSAEAFAYLAGGAGAEATMAANRAAFGRWQIWPRVLRDVSSRDLSIELLGRRRATPFVLSPIGVAEMAHPDADVAVGRAAAALDVPYVLSNQASRPMEEVAAAMGSRSRWFQLYWSSSDDLNASFVARAERAGCEAIVVTLDTHLLGWRTRDLDAAYLPFTRGQGIAQYTSDPVFAELVRERVARGGGSGPRPKVTPTLLASAFAIARSGAHTRLVDGGVREALRSPLPRAAVETFLDVFSDPSLTWDSLAKLREYTSLPVLLKGIMHADDAARALDHGVDGLVVSNHGGRQIDASVATLDALPGVVERVGGRVPVILDSGVRGGADAFTALALGATAVGIGRPYAFGLAIAGSDGVREVVRNHIAELDLTMGLAGHRSVAEIGPDSLRAA</sequence>
<dbReference type="Gene3D" id="3.20.20.70">
    <property type="entry name" value="Aldolase class I"/>
    <property type="match status" value="1"/>
</dbReference>
<dbReference type="EMBL" id="BAAANJ010000001">
    <property type="protein sequence ID" value="GAA1800886.1"/>
    <property type="molecule type" value="Genomic_DNA"/>
</dbReference>
<name>A0ABN2LWI6_9MICO</name>
<proteinExistence type="inferred from homology"/>
<comment type="caution">
    <text evidence="5">The sequence shown here is derived from an EMBL/GenBank/DDBJ whole genome shotgun (WGS) entry which is preliminary data.</text>
</comment>
<dbReference type="PIRSF" id="PIRSF000138">
    <property type="entry name" value="Al-hdrx_acd_dh"/>
    <property type="match status" value="1"/>
</dbReference>
<dbReference type="SUPFAM" id="SSF51395">
    <property type="entry name" value="FMN-linked oxidoreductases"/>
    <property type="match status" value="1"/>
</dbReference>
<dbReference type="Proteomes" id="UP001500002">
    <property type="component" value="Unassembled WGS sequence"/>
</dbReference>
<evidence type="ECO:0000313" key="6">
    <source>
        <dbReference type="Proteomes" id="UP001500002"/>
    </source>
</evidence>
<feature type="domain" description="FMN hydroxy acid dehydrogenase" evidence="4">
    <location>
        <begin position="25"/>
        <end position="434"/>
    </location>
</feature>
<keyword evidence="6" id="KW-1185">Reference proteome</keyword>
<evidence type="ECO:0000256" key="2">
    <source>
        <dbReference type="ARBA" id="ARBA00023002"/>
    </source>
</evidence>
<evidence type="ECO:0000259" key="4">
    <source>
        <dbReference type="PROSITE" id="PS51349"/>
    </source>
</evidence>
<evidence type="ECO:0000256" key="3">
    <source>
        <dbReference type="ARBA" id="ARBA00024042"/>
    </source>
</evidence>
<evidence type="ECO:0000313" key="5">
    <source>
        <dbReference type="EMBL" id="GAA1800886.1"/>
    </source>
</evidence>
<comment type="similarity">
    <text evidence="3">Belongs to the FMN-dependent alpha-hydroxy acid dehydrogenase family.</text>
</comment>
<dbReference type="PANTHER" id="PTHR10578">
    <property type="entry name" value="S -2-HYDROXY-ACID OXIDASE-RELATED"/>
    <property type="match status" value="1"/>
</dbReference>
<accession>A0ABN2LWI6</accession>
<reference evidence="5 6" key="1">
    <citation type="journal article" date="2019" name="Int. J. Syst. Evol. Microbiol.">
        <title>The Global Catalogue of Microorganisms (GCM) 10K type strain sequencing project: providing services to taxonomists for standard genome sequencing and annotation.</title>
        <authorList>
            <consortium name="The Broad Institute Genomics Platform"/>
            <consortium name="The Broad Institute Genome Sequencing Center for Infectious Disease"/>
            <person name="Wu L."/>
            <person name="Ma J."/>
        </authorList>
    </citation>
    <scope>NUCLEOTIDE SEQUENCE [LARGE SCALE GENOMIC DNA]</scope>
    <source>
        <strain evidence="5 6">JCM 14322</strain>
    </source>
</reference>
<dbReference type="RefSeq" id="WP_344293261.1">
    <property type="nucleotide sequence ID" value="NZ_BAAANJ010000001.1"/>
</dbReference>
<dbReference type="PROSITE" id="PS00557">
    <property type="entry name" value="FMN_HYDROXY_ACID_DH_1"/>
    <property type="match status" value="1"/>
</dbReference>
<gene>
    <name evidence="5" type="ORF">GCM10009749_06220</name>
</gene>
<dbReference type="PROSITE" id="PS51349">
    <property type="entry name" value="FMN_HYDROXY_ACID_DH_2"/>
    <property type="match status" value="1"/>
</dbReference>
<evidence type="ECO:0000256" key="1">
    <source>
        <dbReference type="ARBA" id="ARBA00001917"/>
    </source>
</evidence>
<dbReference type="InterPro" id="IPR037396">
    <property type="entry name" value="FMN_HAD"/>
</dbReference>
<dbReference type="Pfam" id="PF01070">
    <property type="entry name" value="FMN_dh"/>
    <property type="match status" value="1"/>
</dbReference>
<comment type="cofactor">
    <cofactor evidence="1">
        <name>FMN</name>
        <dbReference type="ChEBI" id="CHEBI:58210"/>
    </cofactor>
</comment>
<dbReference type="InterPro" id="IPR013785">
    <property type="entry name" value="Aldolase_TIM"/>
</dbReference>
<protein>
    <submittedName>
        <fullName evidence="5">Lactate 2-monooxygenase</fullName>
    </submittedName>
</protein>